<proteinExistence type="predicted"/>
<gene>
    <name evidence="1" type="ORF">CSSPTR1EN2_LOCUS5094</name>
</gene>
<evidence type="ECO:0000313" key="2">
    <source>
        <dbReference type="Proteomes" id="UP001497512"/>
    </source>
</evidence>
<name>A0ABP0TLM9_9BRYO</name>
<keyword evidence="2" id="KW-1185">Reference proteome</keyword>
<sequence>MSNSTSEIGDIGKRRQPTFWQRLKGQRHGLGNMALAASVCILAVRLIDQDKQIQSLKDSESALITSLKRDNKRLMQRFDDLRDAVREEISRAGHRLPPLATRLQTLLDEKFNKDTQQQQTLPLEHPPAEEERGVAGLGMDTLQHPKKEKSNFMV</sequence>
<evidence type="ECO:0000313" key="1">
    <source>
        <dbReference type="EMBL" id="CAK9199753.1"/>
    </source>
</evidence>
<dbReference type="EMBL" id="OZ019904">
    <property type="protein sequence ID" value="CAK9199753.1"/>
    <property type="molecule type" value="Genomic_DNA"/>
</dbReference>
<protein>
    <submittedName>
        <fullName evidence="1">Uncharacterized protein</fullName>
    </submittedName>
</protein>
<reference evidence="1" key="1">
    <citation type="submission" date="2024-02" db="EMBL/GenBank/DDBJ databases">
        <authorList>
            <consortium name="ELIXIR-Norway"/>
            <consortium name="Elixir Norway"/>
        </authorList>
    </citation>
    <scope>NUCLEOTIDE SEQUENCE</scope>
</reference>
<accession>A0ABP0TLM9</accession>
<organism evidence="1 2">
    <name type="scientific">Sphagnum troendelagicum</name>
    <dbReference type="NCBI Taxonomy" id="128251"/>
    <lineage>
        <taxon>Eukaryota</taxon>
        <taxon>Viridiplantae</taxon>
        <taxon>Streptophyta</taxon>
        <taxon>Embryophyta</taxon>
        <taxon>Bryophyta</taxon>
        <taxon>Sphagnophytina</taxon>
        <taxon>Sphagnopsida</taxon>
        <taxon>Sphagnales</taxon>
        <taxon>Sphagnaceae</taxon>
        <taxon>Sphagnum</taxon>
    </lineage>
</organism>
<dbReference type="Proteomes" id="UP001497512">
    <property type="component" value="Chromosome 12"/>
</dbReference>